<feature type="compositionally biased region" description="Low complexity" evidence="1">
    <location>
        <begin position="325"/>
        <end position="337"/>
    </location>
</feature>
<dbReference type="Proteomes" id="UP001142055">
    <property type="component" value="Chromosome 1"/>
</dbReference>
<evidence type="ECO:0000256" key="1">
    <source>
        <dbReference type="SAM" id="MobiDB-lite"/>
    </source>
</evidence>
<feature type="compositionally biased region" description="Basic residues" evidence="1">
    <location>
        <begin position="546"/>
        <end position="564"/>
    </location>
</feature>
<name>A0A9Q0RRJ7_BLOTA</name>
<feature type="region of interest" description="Disordered" evidence="1">
    <location>
        <begin position="25"/>
        <end position="46"/>
    </location>
</feature>
<reference evidence="2" key="1">
    <citation type="submission" date="2022-12" db="EMBL/GenBank/DDBJ databases">
        <title>Genome assemblies of Blomia tropicalis.</title>
        <authorList>
            <person name="Cui Y."/>
        </authorList>
    </citation>
    <scope>NUCLEOTIDE SEQUENCE</scope>
    <source>
        <tissue evidence="2">Adult mites</tissue>
    </source>
</reference>
<feature type="compositionally biased region" description="Low complexity" evidence="1">
    <location>
        <begin position="517"/>
        <end position="545"/>
    </location>
</feature>
<evidence type="ECO:0000313" key="2">
    <source>
        <dbReference type="EMBL" id="KAJ6223166.1"/>
    </source>
</evidence>
<feature type="region of interest" description="Disordered" evidence="1">
    <location>
        <begin position="378"/>
        <end position="586"/>
    </location>
</feature>
<dbReference type="AlphaFoldDB" id="A0A9Q0RRJ7"/>
<accession>A0A9Q0RRJ7</accession>
<feature type="compositionally biased region" description="Polar residues" evidence="1">
    <location>
        <begin position="493"/>
        <end position="510"/>
    </location>
</feature>
<evidence type="ECO:0000313" key="3">
    <source>
        <dbReference type="Proteomes" id="UP001142055"/>
    </source>
</evidence>
<dbReference type="EMBL" id="JAPWDV010000001">
    <property type="protein sequence ID" value="KAJ6223166.1"/>
    <property type="molecule type" value="Genomic_DNA"/>
</dbReference>
<feature type="compositionally biased region" description="Basic and acidic residues" evidence="1">
    <location>
        <begin position="403"/>
        <end position="418"/>
    </location>
</feature>
<feature type="compositionally biased region" description="Polar residues" evidence="1">
    <location>
        <begin position="386"/>
        <end position="398"/>
    </location>
</feature>
<organism evidence="2 3">
    <name type="scientific">Blomia tropicalis</name>
    <name type="common">Mite</name>
    <dbReference type="NCBI Taxonomy" id="40697"/>
    <lineage>
        <taxon>Eukaryota</taxon>
        <taxon>Metazoa</taxon>
        <taxon>Ecdysozoa</taxon>
        <taxon>Arthropoda</taxon>
        <taxon>Chelicerata</taxon>
        <taxon>Arachnida</taxon>
        <taxon>Acari</taxon>
        <taxon>Acariformes</taxon>
        <taxon>Sarcoptiformes</taxon>
        <taxon>Astigmata</taxon>
        <taxon>Glycyphagoidea</taxon>
        <taxon>Echimyopodidae</taxon>
        <taxon>Blomia</taxon>
    </lineage>
</organism>
<sequence>MGDCCSKSTTTTNLNRRTSIRLHLRQKNDHLQSTTGDLSKEDSMSKSPVEIKIRLTSSDNINLNLQNNLKDEKSYEDSFKTLASDNLAVAQTTKSISPSISPSKPNSPLKVTKEDALKNTITSLQIPIVKALPEKISPSEPIRQPSIPSKMTTTILSNLKTLPAPSIDLPKLNTVVEASPLSTNENVQSVNIEPESSTNLLVKKKLISGRALPQPPPSMMKRKDGISNTVPLLAPSTMLHKTDSRGRFLPVNTKGKSIKLFNIVPFPELNLKQSSSASVTQKKFLLPVLNKNIAQFRSIKEHISATDSKHKLSITASQLMTNSSSSNSCVSISNNQSKKTSLPIPSEHMNESNLDQNKSMKVNTILPKPKTNKTVITHIPPKQLSDEMTNDSGTSLSTPIPIHKSDFRIRKVDSKSDCDSSSSEEELEPLTSQNEKRCKKNAKKSNSVPESKKKSKSIEPIKTNNSNRTSKSNSGKYLKPIESPKAIMLARSAKQSRSPANESSPELNNVSSKTKKSNNNTKSSKPTKSSQKNKSSKPTKSSQKNKSSKPRKSCKPKRSRSRKNKSSDYRKSSSKRRKRSRQQSLE</sequence>
<feature type="region of interest" description="Disordered" evidence="1">
    <location>
        <begin position="325"/>
        <end position="357"/>
    </location>
</feature>
<proteinExistence type="predicted"/>
<protein>
    <submittedName>
        <fullName evidence="2">Uncharacterized protein</fullName>
    </submittedName>
</protein>
<feature type="compositionally biased region" description="Basic residues" evidence="1">
    <location>
        <begin position="572"/>
        <end position="586"/>
    </location>
</feature>
<gene>
    <name evidence="2" type="ORF">RDWZM_001711</name>
</gene>
<feature type="compositionally biased region" description="Basic and acidic residues" evidence="1">
    <location>
        <begin position="450"/>
        <end position="459"/>
    </location>
</feature>
<comment type="caution">
    <text evidence="2">The sequence shown here is derived from an EMBL/GenBank/DDBJ whole genome shotgun (WGS) entry which is preliminary data.</text>
</comment>
<feature type="compositionally biased region" description="Low complexity" evidence="1">
    <location>
        <begin position="460"/>
        <end position="474"/>
    </location>
</feature>
<keyword evidence="3" id="KW-1185">Reference proteome</keyword>